<organism evidence="2 3">
    <name type="scientific">Gossypium hirsutum</name>
    <name type="common">Upland cotton</name>
    <name type="synonym">Gossypium mexicanum</name>
    <dbReference type="NCBI Taxonomy" id="3635"/>
    <lineage>
        <taxon>Eukaryota</taxon>
        <taxon>Viridiplantae</taxon>
        <taxon>Streptophyta</taxon>
        <taxon>Embryophyta</taxon>
        <taxon>Tracheophyta</taxon>
        <taxon>Spermatophyta</taxon>
        <taxon>Magnoliopsida</taxon>
        <taxon>eudicotyledons</taxon>
        <taxon>Gunneridae</taxon>
        <taxon>Pentapetalae</taxon>
        <taxon>rosids</taxon>
        <taxon>malvids</taxon>
        <taxon>Malvales</taxon>
        <taxon>Malvaceae</taxon>
        <taxon>Malvoideae</taxon>
        <taxon>Gossypium</taxon>
    </lineage>
</organism>
<gene>
    <name evidence="3" type="primary">LOC121222044</name>
</gene>
<proteinExistence type="predicted"/>
<dbReference type="Proteomes" id="UP000818029">
    <property type="component" value="Chromosome D10"/>
</dbReference>
<dbReference type="GeneID" id="121222044"/>
<keyword evidence="2" id="KW-1185">Reference proteome</keyword>
<reference evidence="2" key="1">
    <citation type="journal article" date="2020" name="Nat. Genet.">
        <title>Genomic diversifications of five Gossypium allopolyploid species and their impact on cotton improvement.</title>
        <authorList>
            <person name="Chen Z.J."/>
            <person name="Sreedasyam A."/>
            <person name="Ando A."/>
            <person name="Song Q."/>
            <person name="De Santiago L.M."/>
            <person name="Hulse-Kemp A.M."/>
            <person name="Ding M."/>
            <person name="Ye W."/>
            <person name="Kirkbride R.C."/>
            <person name="Jenkins J."/>
            <person name="Plott C."/>
            <person name="Lovell J."/>
            <person name="Lin Y.M."/>
            <person name="Vaughn R."/>
            <person name="Liu B."/>
            <person name="Simpson S."/>
            <person name="Scheffler B.E."/>
            <person name="Wen L."/>
            <person name="Saski C.A."/>
            <person name="Grover C.E."/>
            <person name="Hu G."/>
            <person name="Conover J.L."/>
            <person name="Carlson J.W."/>
            <person name="Shu S."/>
            <person name="Boston L.B."/>
            <person name="Williams M."/>
            <person name="Peterson D.G."/>
            <person name="McGee K."/>
            <person name="Jones D.C."/>
            <person name="Wendel J.F."/>
            <person name="Stelly D.M."/>
            <person name="Grimwood J."/>
            <person name="Schmutz J."/>
        </authorList>
    </citation>
    <scope>NUCLEOTIDE SEQUENCE [LARGE SCALE GENOMIC DNA]</scope>
    <source>
        <strain evidence="2">cv. TM-1</strain>
    </source>
</reference>
<reference evidence="3" key="2">
    <citation type="submission" date="2025-08" db="UniProtKB">
        <authorList>
            <consortium name="RefSeq"/>
        </authorList>
    </citation>
    <scope>IDENTIFICATION</scope>
</reference>
<evidence type="ECO:0000313" key="3">
    <source>
        <dbReference type="RefSeq" id="XP_040957865.1"/>
    </source>
</evidence>
<feature type="coiled-coil region" evidence="1">
    <location>
        <begin position="29"/>
        <end position="75"/>
    </location>
</feature>
<dbReference type="InterPro" id="IPR004252">
    <property type="entry name" value="Probable_transposase_24"/>
</dbReference>
<sequence length="237" mass="27138">MRREIVETSVVGRTRLAIEKESNLFDKVLKSVEEGLKRLENLLQELHVSSSSAGKEQLQAACSDLERIRKLKKEAEFLEASFRAKEAFLRQDRERVRTNNRQKQKFTHTVGSKSFARVAEAEELLSGQKVGHLQLFDITHRKKDGSLMTSEATEIMEKLKDKKAEYKAITLSDSSVHLDNIDNWIIIEVLGPERYGRVRFQGSFVNPTQYFGSSSQQYMPSGSQAQAEVQRLRDQMT</sequence>
<dbReference type="Pfam" id="PF03004">
    <property type="entry name" value="Transposase_24"/>
    <property type="match status" value="1"/>
</dbReference>
<accession>A0ABM3AT39</accession>
<dbReference type="RefSeq" id="XP_040957865.1">
    <property type="nucleotide sequence ID" value="XM_041101931.1"/>
</dbReference>
<keyword evidence="1" id="KW-0175">Coiled coil</keyword>
<name>A0ABM3AT39_GOSHI</name>
<protein>
    <submittedName>
        <fullName evidence="3">Uncharacterized protein</fullName>
    </submittedName>
</protein>
<evidence type="ECO:0000313" key="2">
    <source>
        <dbReference type="Proteomes" id="UP000818029"/>
    </source>
</evidence>
<evidence type="ECO:0000256" key="1">
    <source>
        <dbReference type="SAM" id="Coils"/>
    </source>
</evidence>